<organism evidence="2 3">
    <name type="scientific">Klebsormidium nitens</name>
    <name type="common">Green alga</name>
    <name type="synonym">Ulothrix nitens</name>
    <dbReference type="NCBI Taxonomy" id="105231"/>
    <lineage>
        <taxon>Eukaryota</taxon>
        <taxon>Viridiplantae</taxon>
        <taxon>Streptophyta</taxon>
        <taxon>Klebsormidiophyceae</taxon>
        <taxon>Klebsormidiales</taxon>
        <taxon>Klebsormidiaceae</taxon>
        <taxon>Klebsormidium</taxon>
    </lineage>
</organism>
<keyword evidence="3" id="KW-1185">Reference proteome</keyword>
<gene>
    <name evidence="2" type="ORF">KFL_001290280</name>
</gene>
<reference evidence="2 3" key="1">
    <citation type="journal article" date="2014" name="Nat. Commun.">
        <title>Klebsormidium flaccidum genome reveals primary factors for plant terrestrial adaptation.</title>
        <authorList>
            <person name="Hori K."/>
            <person name="Maruyama F."/>
            <person name="Fujisawa T."/>
            <person name="Togashi T."/>
            <person name="Yamamoto N."/>
            <person name="Seo M."/>
            <person name="Sato S."/>
            <person name="Yamada T."/>
            <person name="Mori H."/>
            <person name="Tajima N."/>
            <person name="Moriyama T."/>
            <person name="Ikeuchi M."/>
            <person name="Watanabe M."/>
            <person name="Wada H."/>
            <person name="Kobayashi K."/>
            <person name="Saito M."/>
            <person name="Masuda T."/>
            <person name="Sasaki-Sekimoto Y."/>
            <person name="Mashiguchi K."/>
            <person name="Awai K."/>
            <person name="Shimojima M."/>
            <person name="Masuda S."/>
            <person name="Iwai M."/>
            <person name="Nobusawa T."/>
            <person name="Narise T."/>
            <person name="Kondo S."/>
            <person name="Saito H."/>
            <person name="Sato R."/>
            <person name="Murakawa M."/>
            <person name="Ihara Y."/>
            <person name="Oshima-Yamada Y."/>
            <person name="Ohtaka K."/>
            <person name="Satoh M."/>
            <person name="Sonobe K."/>
            <person name="Ishii M."/>
            <person name="Ohtani R."/>
            <person name="Kanamori-Sato M."/>
            <person name="Honoki R."/>
            <person name="Miyazaki D."/>
            <person name="Mochizuki H."/>
            <person name="Umetsu J."/>
            <person name="Higashi K."/>
            <person name="Shibata D."/>
            <person name="Kamiya Y."/>
            <person name="Sato N."/>
            <person name="Nakamura Y."/>
            <person name="Tabata S."/>
            <person name="Ida S."/>
            <person name="Kurokawa K."/>
            <person name="Ohta H."/>
        </authorList>
    </citation>
    <scope>NUCLEOTIDE SEQUENCE [LARGE SCALE GENOMIC DNA]</scope>
    <source>
        <strain evidence="2 3">NIES-2285</strain>
    </source>
</reference>
<dbReference type="EMBL" id="DF237078">
    <property type="protein sequence ID" value="GAQ82937.1"/>
    <property type="molecule type" value="Genomic_DNA"/>
</dbReference>
<feature type="region of interest" description="Disordered" evidence="1">
    <location>
        <begin position="62"/>
        <end position="95"/>
    </location>
</feature>
<dbReference type="Proteomes" id="UP000054558">
    <property type="component" value="Unassembled WGS sequence"/>
</dbReference>
<name>A0A1Y1I2G1_KLENI</name>
<proteinExistence type="predicted"/>
<sequence length="95" mass="10448">MGTVEAVESEIARVNAAIDALSAEIKEAKEKVDRAEAAGNADAANRWFTELQQLRKDKEQLRKEKEQLRDKEARLESADWSGACSNADLPASCAE</sequence>
<dbReference type="AlphaFoldDB" id="A0A1Y1I2G1"/>
<feature type="compositionally biased region" description="Basic and acidic residues" evidence="1">
    <location>
        <begin position="62"/>
        <end position="77"/>
    </location>
</feature>
<evidence type="ECO:0000313" key="3">
    <source>
        <dbReference type="Proteomes" id="UP000054558"/>
    </source>
</evidence>
<evidence type="ECO:0000256" key="1">
    <source>
        <dbReference type="SAM" id="MobiDB-lite"/>
    </source>
</evidence>
<accession>A0A1Y1I2G1</accession>
<protein>
    <submittedName>
        <fullName evidence="2">Uncharacterized protein</fullName>
    </submittedName>
</protein>
<evidence type="ECO:0000313" key="2">
    <source>
        <dbReference type="EMBL" id="GAQ82937.1"/>
    </source>
</evidence>